<reference evidence="3" key="1">
    <citation type="journal article" date="2014" name="Proc. Natl. Acad. Sci. U.S.A.">
        <title>Extensive sampling of basidiomycete genomes demonstrates inadequacy of the white-rot/brown-rot paradigm for wood decay fungi.</title>
        <authorList>
            <person name="Riley R."/>
            <person name="Salamov A.A."/>
            <person name="Brown D.W."/>
            <person name="Nagy L.G."/>
            <person name="Floudas D."/>
            <person name="Held B.W."/>
            <person name="Levasseur A."/>
            <person name="Lombard V."/>
            <person name="Morin E."/>
            <person name="Otillar R."/>
            <person name="Lindquist E.A."/>
            <person name="Sun H."/>
            <person name="LaButti K.M."/>
            <person name="Schmutz J."/>
            <person name="Jabbour D."/>
            <person name="Luo H."/>
            <person name="Baker S.E."/>
            <person name="Pisabarro A.G."/>
            <person name="Walton J.D."/>
            <person name="Blanchette R.A."/>
            <person name="Henrissat B."/>
            <person name="Martin F."/>
            <person name="Cullen D."/>
            <person name="Hibbett D.S."/>
            <person name="Grigoriev I.V."/>
        </authorList>
    </citation>
    <scope>NUCLEOTIDE SEQUENCE [LARGE SCALE GENOMIC DNA]</scope>
    <source>
        <strain evidence="3">MUCL 33604</strain>
    </source>
</reference>
<proteinExistence type="predicted"/>
<protein>
    <submittedName>
        <fullName evidence="2">Uncharacterized protein</fullName>
    </submittedName>
</protein>
<organism evidence="2 3">
    <name type="scientific">Jaapia argillacea MUCL 33604</name>
    <dbReference type="NCBI Taxonomy" id="933084"/>
    <lineage>
        <taxon>Eukaryota</taxon>
        <taxon>Fungi</taxon>
        <taxon>Dikarya</taxon>
        <taxon>Basidiomycota</taxon>
        <taxon>Agaricomycotina</taxon>
        <taxon>Agaricomycetes</taxon>
        <taxon>Agaricomycetidae</taxon>
        <taxon>Jaapiales</taxon>
        <taxon>Jaapiaceae</taxon>
        <taxon>Jaapia</taxon>
    </lineage>
</organism>
<feature type="region of interest" description="Disordered" evidence="1">
    <location>
        <begin position="1"/>
        <end position="50"/>
    </location>
</feature>
<dbReference type="HOGENOM" id="CLU_2171434_0_0_1"/>
<gene>
    <name evidence="2" type="ORF">JAAARDRAFT_36587</name>
</gene>
<dbReference type="EMBL" id="KL197722">
    <property type="protein sequence ID" value="KDQ56428.1"/>
    <property type="molecule type" value="Genomic_DNA"/>
</dbReference>
<accession>A0A067PNQ6</accession>
<name>A0A067PNQ6_9AGAM</name>
<keyword evidence="3" id="KW-1185">Reference proteome</keyword>
<evidence type="ECO:0000313" key="3">
    <source>
        <dbReference type="Proteomes" id="UP000027265"/>
    </source>
</evidence>
<evidence type="ECO:0000256" key="1">
    <source>
        <dbReference type="SAM" id="MobiDB-lite"/>
    </source>
</evidence>
<sequence length="110" mass="12686">MPFTLPSEPTPFSFFTDNDPKPFTFPMHPTPFSRPTSPISTPLPPSRSQSPIQQALNFVTRHLAFELDLDERIQGEREQEDVGRLEIYVTREVLVVSEVDERRGMGRRGW</sequence>
<dbReference type="AlphaFoldDB" id="A0A067PNQ6"/>
<dbReference type="Proteomes" id="UP000027265">
    <property type="component" value="Unassembled WGS sequence"/>
</dbReference>
<dbReference type="InParanoid" id="A0A067PNQ6"/>
<evidence type="ECO:0000313" key="2">
    <source>
        <dbReference type="EMBL" id="KDQ56428.1"/>
    </source>
</evidence>